<dbReference type="AlphaFoldDB" id="A0A072PE75"/>
<dbReference type="Proteomes" id="UP000027920">
    <property type="component" value="Unassembled WGS sequence"/>
</dbReference>
<name>A0A072PE75_9EURO</name>
<dbReference type="GeneID" id="25280999"/>
<accession>A0A072PE75</accession>
<sequence>MTPQCDLYNGYFYVTPQNYTWQLQCTTNYEGDIVFVGDSVGFGACINTCIDHNRATAPGACLAVTFNGPNDGAVGSCTLWSDISNVLLAYEEGNIQDSAVLIFGANGEAFATPQADPSFSGAPTQPPTVVPLPTSTTAADPVTLSSPSPATSPSLQTILTVLTVTTTGTWVVYITSCPAGIQNCLLESSTSVTATSTSTTSHYDYIPSTTTTMTSTYITDGGSRPATTVPTSRWIESLTPLTVTSQTSTNRASGSVLIDPIQATYRNVVHYTEYRIQIVEVCAATSTPCSRSSIQATVVGARTEVSCSPGLCSGLHVATGLTAKVAATGICIRL</sequence>
<evidence type="ECO:0000256" key="1">
    <source>
        <dbReference type="SAM" id="MobiDB-lite"/>
    </source>
</evidence>
<comment type="caution">
    <text evidence="2">The sequence shown here is derived from an EMBL/GenBank/DDBJ whole genome shotgun (WGS) entry which is preliminary data.</text>
</comment>
<dbReference type="OrthoDB" id="4157274at2759"/>
<dbReference type="RefSeq" id="XP_013260746.1">
    <property type="nucleotide sequence ID" value="XM_013405292.1"/>
</dbReference>
<protein>
    <submittedName>
        <fullName evidence="2">Uncharacterized protein</fullName>
    </submittedName>
</protein>
<gene>
    <name evidence="2" type="ORF">A1O9_06080</name>
</gene>
<reference evidence="2 3" key="1">
    <citation type="submission" date="2013-03" db="EMBL/GenBank/DDBJ databases">
        <title>The Genome Sequence of Exophiala aquamarina CBS 119918.</title>
        <authorList>
            <consortium name="The Broad Institute Genomics Platform"/>
            <person name="Cuomo C."/>
            <person name="de Hoog S."/>
            <person name="Gorbushina A."/>
            <person name="Walker B."/>
            <person name="Young S.K."/>
            <person name="Zeng Q."/>
            <person name="Gargeya S."/>
            <person name="Fitzgerald M."/>
            <person name="Haas B."/>
            <person name="Abouelleil A."/>
            <person name="Allen A.W."/>
            <person name="Alvarado L."/>
            <person name="Arachchi H.M."/>
            <person name="Berlin A.M."/>
            <person name="Chapman S.B."/>
            <person name="Gainer-Dewar J."/>
            <person name="Goldberg J."/>
            <person name="Griggs A."/>
            <person name="Gujja S."/>
            <person name="Hansen M."/>
            <person name="Howarth C."/>
            <person name="Imamovic A."/>
            <person name="Ireland A."/>
            <person name="Larimer J."/>
            <person name="McCowan C."/>
            <person name="Murphy C."/>
            <person name="Pearson M."/>
            <person name="Poon T.W."/>
            <person name="Priest M."/>
            <person name="Roberts A."/>
            <person name="Saif S."/>
            <person name="Shea T."/>
            <person name="Sisk P."/>
            <person name="Sykes S."/>
            <person name="Wortman J."/>
            <person name="Nusbaum C."/>
            <person name="Birren B."/>
        </authorList>
    </citation>
    <scope>NUCLEOTIDE SEQUENCE [LARGE SCALE GENOMIC DNA]</scope>
    <source>
        <strain evidence="2 3">CBS 119918</strain>
    </source>
</reference>
<evidence type="ECO:0000313" key="3">
    <source>
        <dbReference type="Proteomes" id="UP000027920"/>
    </source>
</evidence>
<dbReference type="EMBL" id="AMGV01000004">
    <property type="protein sequence ID" value="KEF58156.1"/>
    <property type="molecule type" value="Genomic_DNA"/>
</dbReference>
<proteinExistence type="predicted"/>
<dbReference type="HOGENOM" id="CLU_754465_0_0_1"/>
<dbReference type="VEuPathDB" id="FungiDB:A1O9_06080"/>
<feature type="compositionally biased region" description="Low complexity" evidence="1">
    <location>
        <begin position="131"/>
        <end position="150"/>
    </location>
</feature>
<feature type="region of interest" description="Disordered" evidence="1">
    <location>
        <begin position="114"/>
        <end position="150"/>
    </location>
</feature>
<organism evidence="2 3">
    <name type="scientific">Exophiala aquamarina CBS 119918</name>
    <dbReference type="NCBI Taxonomy" id="1182545"/>
    <lineage>
        <taxon>Eukaryota</taxon>
        <taxon>Fungi</taxon>
        <taxon>Dikarya</taxon>
        <taxon>Ascomycota</taxon>
        <taxon>Pezizomycotina</taxon>
        <taxon>Eurotiomycetes</taxon>
        <taxon>Chaetothyriomycetidae</taxon>
        <taxon>Chaetothyriales</taxon>
        <taxon>Herpotrichiellaceae</taxon>
        <taxon>Exophiala</taxon>
    </lineage>
</organism>
<evidence type="ECO:0000313" key="2">
    <source>
        <dbReference type="EMBL" id="KEF58156.1"/>
    </source>
</evidence>
<keyword evidence="3" id="KW-1185">Reference proteome</keyword>